<dbReference type="PANTHER" id="PTHR24159">
    <property type="match status" value="1"/>
</dbReference>
<keyword evidence="1" id="KW-0472">Membrane</keyword>
<feature type="transmembrane region" description="Helical" evidence="1">
    <location>
        <begin position="635"/>
        <end position="658"/>
    </location>
</feature>
<keyword evidence="1" id="KW-0812">Transmembrane</keyword>
<keyword evidence="1" id="KW-1133">Transmembrane helix</keyword>
<accession>A0ABR2GPQ7</accession>
<dbReference type="EMBL" id="JAPFFF010000072">
    <property type="protein sequence ID" value="KAK8835924.1"/>
    <property type="molecule type" value="Genomic_DNA"/>
</dbReference>
<keyword evidence="3" id="KW-1185">Reference proteome</keyword>
<proteinExistence type="predicted"/>
<protein>
    <recommendedName>
        <fullName evidence="4">DUF3447 domain-containing protein</fullName>
    </recommendedName>
</protein>
<evidence type="ECO:0008006" key="4">
    <source>
        <dbReference type="Google" id="ProtNLM"/>
    </source>
</evidence>
<dbReference type="InterPro" id="IPR036770">
    <property type="entry name" value="Ankyrin_rpt-contain_sf"/>
</dbReference>
<name>A0ABR2GPQ7_9EUKA</name>
<evidence type="ECO:0000313" key="2">
    <source>
        <dbReference type="EMBL" id="KAK8835924.1"/>
    </source>
</evidence>
<dbReference type="Proteomes" id="UP001470230">
    <property type="component" value="Unassembled WGS sequence"/>
</dbReference>
<evidence type="ECO:0000256" key="1">
    <source>
        <dbReference type="SAM" id="Phobius"/>
    </source>
</evidence>
<dbReference type="PANTHER" id="PTHR24159:SF5">
    <property type="entry name" value="ANK_REP_REGION DOMAIN-CONTAINING PROTEIN"/>
    <property type="match status" value="1"/>
</dbReference>
<dbReference type="SUPFAM" id="SSF48403">
    <property type="entry name" value="Ankyrin repeat"/>
    <property type="match status" value="1"/>
</dbReference>
<reference evidence="2 3" key="1">
    <citation type="submission" date="2024-04" db="EMBL/GenBank/DDBJ databases">
        <title>Tritrichomonas musculus Genome.</title>
        <authorList>
            <person name="Alves-Ferreira E."/>
            <person name="Grigg M."/>
            <person name="Lorenzi H."/>
            <person name="Galac M."/>
        </authorList>
    </citation>
    <scope>NUCLEOTIDE SEQUENCE [LARGE SCALE GENOMIC DNA]</scope>
    <source>
        <strain evidence="2 3">EAF2021</strain>
    </source>
</reference>
<gene>
    <name evidence="2" type="ORF">M9Y10_040304</name>
</gene>
<organism evidence="2 3">
    <name type="scientific">Tritrichomonas musculus</name>
    <dbReference type="NCBI Taxonomy" id="1915356"/>
    <lineage>
        <taxon>Eukaryota</taxon>
        <taxon>Metamonada</taxon>
        <taxon>Parabasalia</taxon>
        <taxon>Tritrichomonadida</taxon>
        <taxon>Tritrichomonadidae</taxon>
        <taxon>Tritrichomonas</taxon>
    </lineage>
</organism>
<feature type="transmembrane region" description="Helical" evidence="1">
    <location>
        <begin position="679"/>
        <end position="698"/>
    </location>
</feature>
<sequence length="807" mass="95424">MYIRYRWNKDPLIKFTSQTEKSDIDCSDQDQQYINLYKINIFEYLKKDFKISTNNSSYMFNIEILKEISSVISQHIIDNQLDYHYHLNMDDDGNILGKFESILDGNPIILEEQEFSIFNQIINNLKIQGLIDLIEKQKEKHSITIKIEKSSLFYFLEQNSDTDFIFSTNKKEYECKRIGALSSQIIKNFIEENPTADKYYYDFDDEFDEFKHICDLFNFQLVFLSSSNMQSLKKIAEELKIDAILDDINKNIEENEKMIASINEQQELIDSIDELLNWLCNLNEENISSVKDSIVNSLWSQTEDNIKELAAYIIQASETNILKNQTIVDLLIQLDQESGQTNQLKKLLPFIIKKSLDLFGKTEQNCSFVYNLYKRKLISEATINHKLNNAFSEKPKKPTNNRWRMKVICPTINESQNIIDWFLPEIVQIEDLREKVLKKHEEFLQIYWPDNIEDHKKMRDNGEPFDEITLSLRHDDVDKFQHIISMSNIDITKNVVPYNIFEDYVKNGKTSYLDYAAAYGSIRCFKYLLLNHAVMSQYTNGCAIHGGNNEIIQIVHQQNSPKPETNGSRSMINVIPSIMKHENDIFDWIINQSNILYDLGSFSSNLALFSLENGNIHSFVEIIIHRLCSFKPQSILFWLLWAAKNGFYRLMLFIYNVFKQKIKDVKIEKKDDFYQPENLFSVISFGNLSIFKILYQFFDEDQYDLLLFYVMKYDYTKYNADIVSEMFTNHHFDSEKSVFFNYFTHFISTHGISEEALKLFDEYDSKHNENFYSTITESEQKHIYSTNKLEKLISISKFSWTNYYMYR</sequence>
<comment type="caution">
    <text evidence="2">The sequence shown here is derived from an EMBL/GenBank/DDBJ whole genome shotgun (WGS) entry which is preliminary data.</text>
</comment>
<evidence type="ECO:0000313" key="3">
    <source>
        <dbReference type="Proteomes" id="UP001470230"/>
    </source>
</evidence>